<dbReference type="FunFam" id="3.30.160.60:FF:001450">
    <property type="entry name" value="zinc finger protein 774"/>
    <property type="match status" value="1"/>
</dbReference>
<keyword evidence="3" id="KW-0677">Repeat</keyword>
<evidence type="ECO:0000256" key="12">
    <source>
        <dbReference type="SAM" id="MobiDB-lite"/>
    </source>
</evidence>
<dbReference type="PANTHER" id="PTHR24394:SF48">
    <property type="entry name" value="ZINC FINGER PROTEIN 771"/>
    <property type="match status" value="1"/>
</dbReference>
<keyword evidence="6" id="KW-0805">Transcription regulation</keyword>
<evidence type="ECO:0000256" key="1">
    <source>
        <dbReference type="ARBA" id="ARBA00004123"/>
    </source>
</evidence>
<name>A0A2J7RJ81_9NEOP</name>
<dbReference type="SMART" id="SM00355">
    <property type="entry name" value="ZnF_C2H2"/>
    <property type="match status" value="7"/>
</dbReference>
<evidence type="ECO:0000259" key="13">
    <source>
        <dbReference type="PROSITE" id="PS50157"/>
    </source>
</evidence>
<feature type="binding site" evidence="11">
    <location>
        <position position="59"/>
    </location>
    <ligand>
        <name>Zn(2+)</name>
        <dbReference type="ChEBI" id="CHEBI:29105"/>
    </ligand>
</feature>
<comment type="caution">
    <text evidence="15">The sequence shown here is derived from an EMBL/GenBank/DDBJ whole genome shotgun (WGS) entry which is preliminary data.</text>
</comment>
<dbReference type="GO" id="GO:0003677">
    <property type="term" value="F:DNA binding"/>
    <property type="evidence" value="ECO:0007669"/>
    <property type="project" value="UniProtKB-KW"/>
</dbReference>
<dbReference type="OrthoDB" id="8194595at2759"/>
<dbReference type="Gene3D" id="3.40.1800.20">
    <property type="match status" value="1"/>
</dbReference>
<dbReference type="InterPro" id="IPR036236">
    <property type="entry name" value="Znf_C2H2_sf"/>
</dbReference>
<evidence type="ECO:0000256" key="9">
    <source>
        <dbReference type="ARBA" id="ARBA00023242"/>
    </source>
</evidence>
<feature type="domain" description="C2H2-type" evidence="13">
    <location>
        <begin position="815"/>
        <end position="842"/>
    </location>
</feature>
<dbReference type="SUPFAM" id="SSF57667">
    <property type="entry name" value="beta-beta-alpha zinc fingers"/>
    <property type="match status" value="4"/>
</dbReference>
<feature type="domain" description="C2H2-type" evidence="13">
    <location>
        <begin position="788"/>
        <end position="815"/>
    </location>
</feature>
<evidence type="ECO:0000256" key="7">
    <source>
        <dbReference type="ARBA" id="ARBA00023125"/>
    </source>
</evidence>
<evidence type="ECO:0000256" key="8">
    <source>
        <dbReference type="ARBA" id="ARBA00023163"/>
    </source>
</evidence>
<feature type="domain" description="C2H2-type" evidence="13">
    <location>
        <begin position="732"/>
        <end position="759"/>
    </location>
</feature>
<feature type="binding site" evidence="11">
    <location>
        <position position="16"/>
    </location>
    <ligand>
        <name>Zn(2+)</name>
        <dbReference type="ChEBI" id="CHEBI:29105"/>
    </ligand>
</feature>
<dbReference type="FunFam" id="3.30.160.60:FF:002343">
    <property type="entry name" value="Zinc finger protein 33A"/>
    <property type="match status" value="1"/>
</dbReference>
<proteinExistence type="predicted"/>
<evidence type="ECO:0000256" key="5">
    <source>
        <dbReference type="ARBA" id="ARBA00022833"/>
    </source>
</evidence>
<keyword evidence="9" id="KW-0539">Nucleus</keyword>
<keyword evidence="8" id="KW-0804">Transcription</keyword>
<evidence type="ECO:0000256" key="2">
    <source>
        <dbReference type="ARBA" id="ARBA00022723"/>
    </source>
</evidence>
<feature type="domain" description="C2H2-type" evidence="13">
    <location>
        <begin position="871"/>
        <end position="899"/>
    </location>
</feature>
<evidence type="ECO:0000313" key="15">
    <source>
        <dbReference type="EMBL" id="PNF40889.1"/>
    </source>
</evidence>
<keyword evidence="16" id="KW-1185">Reference proteome</keyword>
<feature type="domain" description="C2H2-type" evidence="13">
    <location>
        <begin position="900"/>
        <end position="928"/>
    </location>
</feature>
<evidence type="ECO:0000313" key="16">
    <source>
        <dbReference type="Proteomes" id="UP000235965"/>
    </source>
</evidence>
<feature type="domain" description="C2H2-type" evidence="13">
    <location>
        <begin position="843"/>
        <end position="870"/>
    </location>
</feature>
<dbReference type="FunFam" id="3.30.160.60:FF:000176">
    <property type="entry name" value="zinc finger protein 70"/>
    <property type="match status" value="1"/>
</dbReference>
<dbReference type="AlphaFoldDB" id="A0A2J7RJ81"/>
<feature type="region of interest" description="Disordered" evidence="12">
    <location>
        <begin position="111"/>
        <end position="133"/>
    </location>
</feature>
<evidence type="ECO:0000256" key="11">
    <source>
        <dbReference type="PROSITE-ProRule" id="PRU01263"/>
    </source>
</evidence>
<dbReference type="Pfam" id="PF00096">
    <property type="entry name" value="zf-C2H2"/>
    <property type="match status" value="3"/>
</dbReference>
<evidence type="ECO:0000256" key="4">
    <source>
        <dbReference type="ARBA" id="ARBA00022771"/>
    </source>
</evidence>
<dbReference type="PROSITE" id="PS50157">
    <property type="entry name" value="ZINC_FINGER_C2H2_2"/>
    <property type="match status" value="7"/>
</dbReference>
<dbReference type="Gene3D" id="3.30.160.60">
    <property type="entry name" value="Classic Zinc Finger"/>
    <property type="match status" value="6"/>
</dbReference>
<evidence type="ECO:0000256" key="3">
    <source>
        <dbReference type="ARBA" id="ARBA00022737"/>
    </source>
</evidence>
<dbReference type="PROSITE" id="PS51915">
    <property type="entry name" value="ZAD"/>
    <property type="match status" value="1"/>
</dbReference>
<reference evidence="15 16" key="1">
    <citation type="submission" date="2017-12" db="EMBL/GenBank/DDBJ databases">
        <title>Hemimetabolous genomes reveal molecular basis of termite eusociality.</title>
        <authorList>
            <person name="Harrison M.C."/>
            <person name="Jongepier E."/>
            <person name="Robertson H.M."/>
            <person name="Arning N."/>
            <person name="Bitard-Feildel T."/>
            <person name="Chao H."/>
            <person name="Childers C.P."/>
            <person name="Dinh H."/>
            <person name="Doddapaneni H."/>
            <person name="Dugan S."/>
            <person name="Gowin J."/>
            <person name="Greiner C."/>
            <person name="Han Y."/>
            <person name="Hu H."/>
            <person name="Hughes D.S.T."/>
            <person name="Huylmans A.-K."/>
            <person name="Kemena C."/>
            <person name="Kremer L.P.M."/>
            <person name="Lee S.L."/>
            <person name="Lopez-Ezquerra A."/>
            <person name="Mallet L."/>
            <person name="Monroy-Kuhn J.M."/>
            <person name="Moser A."/>
            <person name="Murali S.C."/>
            <person name="Muzny D.M."/>
            <person name="Otani S."/>
            <person name="Piulachs M.-D."/>
            <person name="Poelchau M."/>
            <person name="Qu J."/>
            <person name="Schaub F."/>
            <person name="Wada-Katsumata A."/>
            <person name="Worley K.C."/>
            <person name="Xie Q."/>
            <person name="Ylla G."/>
            <person name="Poulsen M."/>
            <person name="Gibbs R.A."/>
            <person name="Schal C."/>
            <person name="Richards S."/>
            <person name="Belles X."/>
            <person name="Korb J."/>
            <person name="Bornberg-Bauer E."/>
        </authorList>
    </citation>
    <scope>NUCLEOTIDE SEQUENCE [LARGE SCALE GENOMIC DNA]</scope>
    <source>
        <tissue evidence="15">Whole body</tissue>
    </source>
</reference>
<dbReference type="Proteomes" id="UP000235965">
    <property type="component" value="Unassembled WGS sequence"/>
</dbReference>
<dbReference type="GO" id="GO:0005634">
    <property type="term" value="C:nucleus"/>
    <property type="evidence" value="ECO:0007669"/>
    <property type="project" value="UniProtKB-SubCell"/>
</dbReference>
<accession>A0A2J7RJ81</accession>
<keyword evidence="4 10" id="KW-0863">Zinc-finger</keyword>
<dbReference type="PROSITE" id="PS00028">
    <property type="entry name" value="ZINC_FINGER_C2H2_1"/>
    <property type="match status" value="7"/>
</dbReference>
<comment type="subcellular location">
    <subcellularLocation>
        <location evidence="1">Nucleus</location>
    </subcellularLocation>
</comment>
<dbReference type="EMBL" id="NEVH01002996">
    <property type="protein sequence ID" value="PNF40889.1"/>
    <property type="molecule type" value="Genomic_DNA"/>
</dbReference>
<keyword evidence="7" id="KW-0238">DNA-binding</keyword>
<evidence type="ECO:0000256" key="6">
    <source>
        <dbReference type="ARBA" id="ARBA00023015"/>
    </source>
</evidence>
<keyword evidence="5 11" id="KW-0862">Zinc</keyword>
<dbReference type="GO" id="GO:0000981">
    <property type="term" value="F:DNA-binding transcription factor activity, RNA polymerase II-specific"/>
    <property type="evidence" value="ECO:0007669"/>
    <property type="project" value="TreeGrafter"/>
</dbReference>
<feature type="binding site" evidence="11">
    <location>
        <position position="13"/>
    </location>
    <ligand>
        <name>Zn(2+)</name>
        <dbReference type="ChEBI" id="CHEBI:29105"/>
    </ligand>
</feature>
<dbReference type="InterPro" id="IPR013087">
    <property type="entry name" value="Znf_C2H2_type"/>
</dbReference>
<dbReference type="InParanoid" id="A0A2J7RJ81"/>
<dbReference type="PANTHER" id="PTHR24394">
    <property type="entry name" value="ZINC FINGER PROTEIN"/>
    <property type="match status" value="1"/>
</dbReference>
<protein>
    <submittedName>
        <fullName evidence="15">Uncharacterized protein</fullName>
    </submittedName>
</protein>
<sequence>MEIAGVGSFQNRCRLCISEARLSLKLFETEAKRLNIINKIRIYLTIQVSQHDGLPQQICYECLSRIELFHSYKQSCLESQHTLKHWNLFCEGGELQEDVLNINITSESVKDKSDGQSEVAEAQPTQSYDQLPKKRSIIVSPKSRNSQSCRASHRISDHFESEGNSVGDCEVECSATDKRARRLRDSAFSTAAEHELAQVRERTTRSSAICMCSVLHSKKETSVQNFSPPSEQNSKTFVQNCKTHNMDVPEHCSQVSIEMQTAPSMSSSIQSPSESTSGSVMRFLDSTLEQYENEGSSVSDNKAECEVTDISARELRDGAPSSMAKQKSVKTVAKTRNSSPVSVDCTRILSGSKEALRQNLGPLSQYNSKASVRNQRLQTYSAGSQSGVNVPIKRSLSMSLLIQNPLKVYTSPVLTSDMTLNQTEGVNNSIVDGEDECEVCQTAGRESSGSTSCTVAKCESLKNGLKRKNKGPLFVRSVPFINREASRQKCTSLHKSRISEQDQRIQIATSGNHSVVDMAMRGGGSVSSRIYDAHPLVTFPDSVVKELNTDRYCHITNDAKDLEMTKGLEEQEKNVTQSENEVVSSAGQNESVQMDVRANGEHVNYPSVQALLKILESDDDSISIESDIENSQVGKMLAYSMCRPATPGPSCRRKSSSTECDRDLTTAYVKVEKLSEKKKGTVLKVCGMVKLKPAAKQTQKLQRGSSKKQKIQSNQYRLVKPVEDETTGKVRYKCLKCGSLLSHKHYIKEHMKIHTGDKSFACSTCDRAFRNKYMLKSHMVVHLAEKNFECDVCNHRFVGTERLKRHMRLHRNKSFVCPMCGRSCTQKQSLQRHMRVHTGERPFKCEFCDGAFADRTTWINHKRIHTGERPFKCEECNKTFSRSVNLLAHKRAAHSDARPFGCQLCMNRFKTKAHLVKHLSCIHKDLMKSVVNFMKEEQPSK</sequence>
<feature type="domain" description="C2H2-type" evidence="13">
    <location>
        <begin position="760"/>
        <end position="787"/>
    </location>
</feature>
<feature type="binding site" evidence="11">
    <location>
        <position position="62"/>
    </location>
    <ligand>
        <name>Zn(2+)</name>
        <dbReference type="ChEBI" id="CHEBI:29105"/>
    </ligand>
</feature>
<dbReference type="FunFam" id="3.30.160.60:FF:000624">
    <property type="entry name" value="zinc finger protein 697"/>
    <property type="match status" value="1"/>
</dbReference>
<dbReference type="SMART" id="SM00868">
    <property type="entry name" value="zf-AD"/>
    <property type="match status" value="1"/>
</dbReference>
<dbReference type="SUPFAM" id="SSF57716">
    <property type="entry name" value="Glucocorticoid receptor-like (DNA-binding domain)"/>
    <property type="match status" value="1"/>
</dbReference>
<gene>
    <name evidence="15" type="ORF">B7P43_G15380</name>
</gene>
<evidence type="ECO:0000256" key="10">
    <source>
        <dbReference type="PROSITE-ProRule" id="PRU00042"/>
    </source>
</evidence>
<dbReference type="InterPro" id="IPR012934">
    <property type="entry name" value="Znf_AD"/>
</dbReference>
<dbReference type="FunFam" id="3.30.160.60:FF:000446">
    <property type="entry name" value="Zinc finger protein"/>
    <property type="match status" value="1"/>
</dbReference>
<feature type="domain" description="ZAD" evidence="14">
    <location>
        <begin position="11"/>
        <end position="86"/>
    </location>
</feature>
<dbReference type="Pfam" id="PF07776">
    <property type="entry name" value="zf-AD"/>
    <property type="match status" value="1"/>
</dbReference>
<dbReference type="STRING" id="105785.A0A2J7RJ81"/>
<organism evidence="15 16">
    <name type="scientific">Cryptotermes secundus</name>
    <dbReference type="NCBI Taxonomy" id="105785"/>
    <lineage>
        <taxon>Eukaryota</taxon>
        <taxon>Metazoa</taxon>
        <taxon>Ecdysozoa</taxon>
        <taxon>Arthropoda</taxon>
        <taxon>Hexapoda</taxon>
        <taxon>Insecta</taxon>
        <taxon>Pterygota</taxon>
        <taxon>Neoptera</taxon>
        <taxon>Polyneoptera</taxon>
        <taxon>Dictyoptera</taxon>
        <taxon>Blattodea</taxon>
        <taxon>Blattoidea</taxon>
        <taxon>Termitoidae</taxon>
        <taxon>Kalotermitidae</taxon>
        <taxon>Cryptotermitinae</taxon>
        <taxon>Cryptotermes</taxon>
    </lineage>
</organism>
<evidence type="ECO:0000259" key="14">
    <source>
        <dbReference type="PROSITE" id="PS51915"/>
    </source>
</evidence>
<dbReference type="GO" id="GO:0008270">
    <property type="term" value="F:zinc ion binding"/>
    <property type="evidence" value="ECO:0007669"/>
    <property type="project" value="UniProtKB-UniRule"/>
</dbReference>
<keyword evidence="2 11" id="KW-0479">Metal-binding</keyword>